<evidence type="ECO:0000313" key="3">
    <source>
        <dbReference type="EMBL" id="WGK68704.1"/>
    </source>
</evidence>
<dbReference type="GO" id="GO:0004141">
    <property type="term" value="F:dethiobiotin synthase activity"/>
    <property type="evidence" value="ECO:0007669"/>
    <property type="project" value="UniProtKB-EC"/>
</dbReference>
<keyword evidence="2" id="KW-0460">Magnesium</keyword>
<feature type="binding site" evidence="2">
    <location>
        <position position="69"/>
    </location>
    <ligand>
        <name>Mg(2+)</name>
        <dbReference type="ChEBI" id="CHEBI:18420"/>
    </ligand>
</feature>
<proteinExistence type="inferred from homology"/>
<dbReference type="EMBL" id="CP123443">
    <property type="protein sequence ID" value="WGK68704.1"/>
    <property type="molecule type" value="Genomic_DNA"/>
</dbReference>
<comment type="subcellular location">
    <subcellularLocation>
        <location evidence="2">Cytoplasm</location>
    </subcellularLocation>
</comment>
<dbReference type="HAMAP" id="MF_00336">
    <property type="entry name" value="BioD"/>
    <property type="match status" value="1"/>
</dbReference>
<dbReference type="Proteomes" id="UP001228690">
    <property type="component" value="Chromosome"/>
</dbReference>
<accession>A0ABY8MFF0</accession>
<comment type="caution">
    <text evidence="2">Lacks conserved residue(s) required for the propagation of feature annotation.</text>
</comment>
<feature type="active site" evidence="2">
    <location>
        <position position="39"/>
    </location>
</feature>
<sequence>MQMQGFFITATNTDRGKTLVTAALRLWLQKRGLNCLAMKSVQTGMEGRRLSPDLYSIYALDYSGRPKEDEVLRDLDPLLHLLQPYCYQEPCSPHLAAERDGLKPVDLQHLKHCARELQDVGGHCDFLLVEGAGGFYVPIDRDRQLTVADIAEELGLPIILVARNELGTINETCLSLLAMRQRGLAIAGFLLNDSKPAESLESSKSSAAVEAVIREDNPRIIAELSGVPYLGSLPFQPRAEESAELLRSFEGLCGLDALNPYLP</sequence>
<dbReference type="PIRSF" id="PIRSF006755">
    <property type="entry name" value="DTB_synth"/>
    <property type="match status" value="1"/>
</dbReference>
<comment type="similarity">
    <text evidence="2">Belongs to the dethiobiotin synthetase family.</text>
</comment>
<feature type="binding site" evidence="2">
    <location>
        <position position="43"/>
    </location>
    <ligand>
        <name>substrate</name>
    </ligand>
</feature>
<evidence type="ECO:0000256" key="1">
    <source>
        <dbReference type="ARBA" id="ARBA00022756"/>
    </source>
</evidence>
<comment type="subunit">
    <text evidence="2">Homodimer.</text>
</comment>
<reference evidence="3 4" key="1">
    <citation type="submission" date="2023-04" db="EMBL/GenBank/DDBJ databases">
        <title>Spirochaete genome identified in red abalone sample constitutes a novel genus.</title>
        <authorList>
            <person name="Sharma S.P."/>
            <person name="Purcell C.M."/>
            <person name="Hyde J.R."/>
            <person name="Severin A.J."/>
        </authorList>
    </citation>
    <scope>NUCLEOTIDE SEQUENCE [LARGE SCALE GENOMIC DNA]</scope>
    <source>
        <strain evidence="3 4">SP-2023</strain>
    </source>
</reference>
<comment type="function">
    <text evidence="2">Catalyzes a mechanistically unusual reaction, the ATP-dependent insertion of CO2 between the N7 and N8 nitrogen atoms of 7,8-diaminopelargonic acid (DAPA, also called 7,8-diammoniononanoate) to form a ureido ring.</text>
</comment>
<protein>
    <recommendedName>
        <fullName evidence="2">ATP-dependent dethiobiotin synthetase BioD</fullName>
        <ecNumber evidence="2">6.3.3.3</ecNumber>
    </recommendedName>
    <alternativeName>
        <fullName evidence="2">DTB synthetase</fullName>
        <shortName evidence="2">DTBS</shortName>
    </alternativeName>
    <alternativeName>
        <fullName evidence="2">Dethiobiotin synthase</fullName>
    </alternativeName>
</protein>
<comment type="cofactor">
    <cofactor evidence="2">
        <name>Mg(2+)</name>
        <dbReference type="ChEBI" id="CHEBI:18420"/>
    </cofactor>
</comment>
<feature type="binding site" evidence="2">
    <location>
        <position position="18"/>
    </location>
    <ligand>
        <name>Mg(2+)</name>
        <dbReference type="ChEBI" id="CHEBI:18420"/>
    </ligand>
</feature>
<comment type="catalytic activity">
    <reaction evidence="2">
        <text>(7R,8S)-7,8-diammoniononanoate + CO2 + ATP = (4R,5S)-dethiobiotin + ADP + phosphate + 3 H(+)</text>
        <dbReference type="Rhea" id="RHEA:15805"/>
        <dbReference type="ChEBI" id="CHEBI:15378"/>
        <dbReference type="ChEBI" id="CHEBI:16526"/>
        <dbReference type="ChEBI" id="CHEBI:30616"/>
        <dbReference type="ChEBI" id="CHEBI:43474"/>
        <dbReference type="ChEBI" id="CHEBI:149469"/>
        <dbReference type="ChEBI" id="CHEBI:149473"/>
        <dbReference type="ChEBI" id="CHEBI:456216"/>
        <dbReference type="EC" id="6.3.3.3"/>
    </reaction>
</comment>
<dbReference type="InterPro" id="IPR004472">
    <property type="entry name" value="DTB_synth_BioD"/>
</dbReference>
<evidence type="ECO:0000313" key="4">
    <source>
        <dbReference type="Proteomes" id="UP001228690"/>
    </source>
</evidence>
<name>A0ABY8MFF0_9SPIO</name>
<keyword evidence="2" id="KW-0547">Nucleotide-binding</keyword>
<keyword evidence="1 2" id="KW-0093">Biotin biosynthesis</keyword>
<feature type="binding site" evidence="2">
    <location>
        <begin position="192"/>
        <end position="193"/>
    </location>
    <ligand>
        <name>ATP</name>
        <dbReference type="ChEBI" id="CHEBI:30616"/>
    </ligand>
</feature>
<keyword evidence="4" id="KW-1185">Reference proteome</keyword>
<feature type="binding site" evidence="2">
    <location>
        <position position="69"/>
    </location>
    <ligand>
        <name>ATP</name>
        <dbReference type="ChEBI" id="CHEBI:30616"/>
    </ligand>
</feature>
<comment type="pathway">
    <text evidence="2">Cofactor biosynthesis; biotin biosynthesis; biotin from 7,8-diaminononanoate: step 1/2.</text>
</comment>
<dbReference type="Gene3D" id="3.40.50.300">
    <property type="entry name" value="P-loop containing nucleotide triphosphate hydrolases"/>
    <property type="match status" value="1"/>
</dbReference>
<keyword evidence="2" id="KW-0479">Metal-binding</keyword>
<dbReference type="PANTHER" id="PTHR43210">
    <property type="entry name" value="DETHIOBIOTIN SYNTHETASE"/>
    <property type="match status" value="1"/>
</dbReference>
<dbReference type="NCBIfam" id="TIGR00347">
    <property type="entry name" value="bioD"/>
    <property type="match status" value="1"/>
</dbReference>
<evidence type="ECO:0000256" key="2">
    <source>
        <dbReference type="HAMAP-Rule" id="MF_00336"/>
    </source>
</evidence>
<feature type="binding site" evidence="2">
    <location>
        <position position="130"/>
    </location>
    <ligand>
        <name>Mg(2+)</name>
        <dbReference type="ChEBI" id="CHEBI:18420"/>
    </ligand>
</feature>
<feature type="binding site" evidence="2">
    <location>
        <position position="240"/>
    </location>
    <ligand>
        <name>ATP</name>
        <dbReference type="ChEBI" id="CHEBI:30616"/>
    </ligand>
</feature>
<dbReference type="CDD" id="cd03109">
    <property type="entry name" value="DTBS"/>
    <property type="match status" value="1"/>
</dbReference>
<gene>
    <name evidence="2 3" type="primary">bioD</name>
    <name evidence="3" type="ORF">P0082_09465</name>
</gene>
<feature type="binding site" evidence="2">
    <location>
        <begin position="130"/>
        <end position="133"/>
    </location>
    <ligand>
        <name>ATP</name>
        <dbReference type="ChEBI" id="CHEBI:30616"/>
    </ligand>
</feature>
<keyword evidence="2" id="KW-0067">ATP-binding</keyword>
<dbReference type="InterPro" id="IPR027417">
    <property type="entry name" value="P-loop_NTPase"/>
</dbReference>
<dbReference type="PANTHER" id="PTHR43210:SF5">
    <property type="entry name" value="DETHIOBIOTIN SYNTHETASE"/>
    <property type="match status" value="1"/>
</dbReference>
<dbReference type="EC" id="6.3.3.3" evidence="2"/>
<dbReference type="RefSeq" id="WP_326926890.1">
    <property type="nucleotide sequence ID" value="NZ_CP123443.1"/>
</dbReference>
<dbReference type="SUPFAM" id="SSF52540">
    <property type="entry name" value="P-loop containing nucleoside triphosphate hydrolases"/>
    <property type="match status" value="1"/>
</dbReference>
<keyword evidence="2" id="KW-0963">Cytoplasm</keyword>
<dbReference type="Pfam" id="PF13500">
    <property type="entry name" value="AAA_26"/>
    <property type="match status" value="1"/>
</dbReference>
<keyword evidence="2 3" id="KW-0436">Ligase</keyword>
<organism evidence="3 4">
    <name type="scientific">Candidatus Haliotispira prima</name>
    <dbReference type="NCBI Taxonomy" id="3034016"/>
    <lineage>
        <taxon>Bacteria</taxon>
        <taxon>Pseudomonadati</taxon>
        <taxon>Spirochaetota</taxon>
        <taxon>Spirochaetia</taxon>
        <taxon>Spirochaetales</taxon>
        <taxon>Spirochaetaceae</taxon>
        <taxon>Candidatus Haliotispira</taxon>
    </lineage>
</organism>